<dbReference type="PANTHER" id="PTHR45793:SF5">
    <property type="entry name" value="HOMEOTIC PROTEIN OCELLILESS"/>
    <property type="match status" value="1"/>
</dbReference>
<dbReference type="GO" id="GO:0000981">
    <property type="term" value="F:DNA-binding transcription factor activity, RNA polymerase II-specific"/>
    <property type="evidence" value="ECO:0007669"/>
    <property type="project" value="InterPro"/>
</dbReference>
<name>A0A163KYD9_ABSGL</name>
<keyword evidence="2" id="KW-0217">Developmental protein</keyword>
<reference evidence="10" key="1">
    <citation type="submission" date="2016-04" db="EMBL/GenBank/DDBJ databases">
        <authorList>
            <person name="Evans L.H."/>
            <person name="Alamgir A."/>
            <person name="Owens N."/>
            <person name="Weber N.D."/>
            <person name="Virtaneva K."/>
            <person name="Barbian K."/>
            <person name="Babar A."/>
            <person name="Rosenke K."/>
        </authorList>
    </citation>
    <scope>NUCLEOTIDE SEQUENCE [LARGE SCALE GENOMIC DNA]</scope>
    <source>
        <strain evidence="10">CBS 101.48</strain>
    </source>
</reference>
<dbReference type="OMA" id="CHYLPVE"/>
<comment type="subcellular location">
    <subcellularLocation>
        <location evidence="1 6 7">Nucleus</location>
    </subcellularLocation>
</comment>
<evidence type="ECO:0000256" key="8">
    <source>
        <dbReference type="SAM" id="MobiDB-lite"/>
    </source>
</evidence>
<sequence>MNPTTTTTTATTFNQQQQQQQHEQPSMSKQQDSQQLDDTHAKKRTRVTPTQLSILEDTFSVSATPDSKMRKHLAQKLQMPERSIQIWFQNRRAKVKMLQRRSLIREEQEMARAKIYAEAAAAAAANDTGSLLTPSSSSSLSPSSFWYGAPPPPPPPSSLISGYHHPISKLPIQRSWSSDPTSPHPPPPPPPPPPIDQLYQCHLYLPQQPSTISSLYATSFASVLNDESKHSLFPSQISPSPTPNPSESAPFNDTLFLDNLTASPNGATVGTINANAVTIGTWHRMKINDQDLSCSFEPSSRTFEWYIRDSNYHFKMVISFDLVTSMDISMLDHGIFAQVDLVLGEPPLFYMENLDDSTWIQCSDFTEGMQATCHLHHTLRGLASDLRQDLLGMVSLDPHLCQIIQFPPDLGLPATLDPSSLISWRHQSLPLSMKDFEWSHPPSTTF</sequence>
<evidence type="ECO:0000256" key="2">
    <source>
        <dbReference type="ARBA" id="ARBA00022473"/>
    </source>
</evidence>
<evidence type="ECO:0000313" key="10">
    <source>
        <dbReference type="EMBL" id="SAM01500.1"/>
    </source>
</evidence>
<evidence type="ECO:0000259" key="9">
    <source>
        <dbReference type="PROSITE" id="PS50071"/>
    </source>
</evidence>
<proteinExistence type="predicted"/>
<dbReference type="PROSITE" id="PS00027">
    <property type="entry name" value="HOMEOBOX_1"/>
    <property type="match status" value="1"/>
</dbReference>
<dbReference type="InterPro" id="IPR009057">
    <property type="entry name" value="Homeodomain-like_sf"/>
</dbReference>
<accession>A0A163KYD9</accession>
<dbReference type="CDD" id="cd00086">
    <property type="entry name" value="homeodomain"/>
    <property type="match status" value="1"/>
</dbReference>
<dbReference type="Gene3D" id="1.10.10.60">
    <property type="entry name" value="Homeodomain-like"/>
    <property type="match status" value="1"/>
</dbReference>
<dbReference type="GO" id="GO:0005634">
    <property type="term" value="C:nucleus"/>
    <property type="evidence" value="ECO:0007669"/>
    <property type="project" value="UniProtKB-SubCell"/>
</dbReference>
<dbReference type="SUPFAM" id="SSF46689">
    <property type="entry name" value="Homeodomain-like"/>
    <property type="match status" value="1"/>
</dbReference>
<feature type="DNA-binding region" description="Homeobox" evidence="6">
    <location>
        <begin position="40"/>
        <end position="99"/>
    </location>
</feature>
<dbReference type="SMART" id="SM00389">
    <property type="entry name" value="HOX"/>
    <property type="match status" value="1"/>
</dbReference>
<dbReference type="Pfam" id="PF24818">
    <property type="entry name" value="PH_TRF2_HOY1"/>
    <property type="match status" value="1"/>
</dbReference>
<dbReference type="Proteomes" id="UP000078561">
    <property type="component" value="Unassembled WGS sequence"/>
</dbReference>
<dbReference type="STRING" id="4829.A0A163KYD9"/>
<dbReference type="OrthoDB" id="6159439at2759"/>
<evidence type="ECO:0000256" key="3">
    <source>
        <dbReference type="ARBA" id="ARBA00023125"/>
    </source>
</evidence>
<dbReference type="PROSITE" id="PS50071">
    <property type="entry name" value="HOMEOBOX_2"/>
    <property type="match status" value="1"/>
</dbReference>
<dbReference type="PANTHER" id="PTHR45793">
    <property type="entry name" value="HOMEOBOX PROTEIN"/>
    <property type="match status" value="1"/>
</dbReference>
<dbReference type="GO" id="GO:0000978">
    <property type="term" value="F:RNA polymerase II cis-regulatory region sequence-specific DNA binding"/>
    <property type="evidence" value="ECO:0007669"/>
    <property type="project" value="TreeGrafter"/>
</dbReference>
<dbReference type="InterPro" id="IPR017970">
    <property type="entry name" value="Homeobox_CS"/>
</dbReference>
<dbReference type="Pfam" id="PF00046">
    <property type="entry name" value="Homeodomain"/>
    <property type="match status" value="1"/>
</dbReference>
<dbReference type="AlphaFoldDB" id="A0A163KYD9"/>
<dbReference type="EMBL" id="LT553527">
    <property type="protein sequence ID" value="SAM01500.1"/>
    <property type="molecule type" value="Genomic_DNA"/>
</dbReference>
<keyword evidence="11" id="KW-1185">Reference proteome</keyword>
<feature type="region of interest" description="Disordered" evidence="8">
    <location>
        <begin position="1"/>
        <end position="49"/>
    </location>
</feature>
<feature type="region of interest" description="Disordered" evidence="8">
    <location>
        <begin position="172"/>
        <end position="197"/>
    </location>
</feature>
<dbReference type="InterPro" id="IPR057939">
    <property type="entry name" value="TRF2_HOY1_PH"/>
</dbReference>
<feature type="compositionally biased region" description="Pro residues" evidence="8">
    <location>
        <begin position="182"/>
        <end position="195"/>
    </location>
</feature>
<dbReference type="InterPro" id="IPR001356">
    <property type="entry name" value="HD"/>
</dbReference>
<evidence type="ECO:0000256" key="1">
    <source>
        <dbReference type="ARBA" id="ARBA00004123"/>
    </source>
</evidence>
<protein>
    <recommendedName>
        <fullName evidence="9">Homeobox domain-containing protein</fullName>
    </recommendedName>
</protein>
<evidence type="ECO:0000256" key="7">
    <source>
        <dbReference type="RuleBase" id="RU000682"/>
    </source>
</evidence>
<feature type="compositionally biased region" description="Low complexity" evidence="8">
    <location>
        <begin position="1"/>
        <end position="24"/>
    </location>
</feature>
<feature type="compositionally biased region" description="Polar residues" evidence="8">
    <location>
        <begin position="25"/>
        <end position="36"/>
    </location>
</feature>
<gene>
    <name evidence="10" type="primary">ABSGL_07241.1 scaffold 8717</name>
</gene>
<organism evidence="10">
    <name type="scientific">Absidia glauca</name>
    <name type="common">Pin mould</name>
    <dbReference type="NCBI Taxonomy" id="4829"/>
    <lineage>
        <taxon>Eukaryota</taxon>
        <taxon>Fungi</taxon>
        <taxon>Fungi incertae sedis</taxon>
        <taxon>Mucoromycota</taxon>
        <taxon>Mucoromycotina</taxon>
        <taxon>Mucoromycetes</taxon>
        <taxon>Mucorales</taxon>
        <taxon>Cunninghamellaceae</taxon>
        <taxon>Absidia</taxon>
    </lineage>
</organism>
<keyword evidence="3 6" id="KW-0238">DNA-binding</keyword>
<feature type="domain" description="Homeobox" evidence="9">
    <location>
        <begin position="38"/>
        <end position="98"/>
    </location>
</feature>
<evidence type="ECO:0000313" key="11">
    <source>
        <dbReference type="Proteomes" id="UP000078561"/>
    </source>
</evidence>
<evidence type="ECO:0000256" key="5">
    <source>
        <dbReference type="ARBA" id="ARBA00023242"/>
    </source>
</evidence>
<evidence type="ECO:0000256" key="6">
    <source>
        <dbReference type="PROSITE-ProRule" id="PRU00108"/>
    </source>
</evidence>
<keyword evidence="5 6" id="KW-0539">Nucleus</keyword>
<keyword evidence="4 6" id="KW-0371">Homeobox</keyword>
<dbReference type="InParanoid" id="A0A163KYD9"/>
<evidence type="ECO:0000256" key="4">
    <source>
        <dbReference type="ARBA" id="ARBA00023155"/>
    </source>
</evidence>